<protein>
    <submittedName>
        <fullName evidence="1">NAD-P-binding protein</fullName>
    </submittedName>
</protein>
<proteinExistence type="predicted"/>
<evidence type="ECO:0000313" key="2">
    <source>
        <dbReference type="Proteomes" id="UP000814140"/>
    </source>
</evidence>
<organism evidence="1 2">
    <name type="scientific">Artomyces pyxidatus</name>
    <dbReference type="NCBI Taxonomy" id="48021"/>
    <lineage>
        <taxon>Eukaryota</taxon>
        <taxon>Fungi</taxon>
        <taxon>Dikarya</taxon>
        <taxon>Basidiomycota</taxon>
        <taxon>Agaricomycotina</taxon>
        <taxon>Agaricomycetes</taxon>
        <taxon>Russulales</taxon>
        <taxon>Auriscalpiaceae</taxon>
        <taxon>Artomyces</taxon>
    </lineage>
</organism>
<sequence>MSTPFIGVDETLPVTEVHDIYPAIDPAQFVSAQTFAGKVVLITGASRGIGLETALQYARAGASLTIVARKQATLDESKATVLASVPAAKVLTYAADVRDVDAAAGAIKATVDAYGKLDVLVTNAAIMRKYGTPFASSDPRGWWDIQEVNVRGVYNYVHYAIPELLKTKGSIVVVTSSGAQVRLPTVSDYCISKHTLGRFVEFVALEYPDVKIFNVHPGTVATELNVEAAIPFPSVDPPSLAAAVFVYLTAGKADYLSGRYTSANWDLTEVERDWKEKIVEKNALVSKLAIP</sequence>
<reference evidence="1" key="1">
    <citation type="submission" date="2021-03" db="EMBL/GenBank/DDBJ databases">
        <authorList>
            <consortium name="DOE Joint Genome Institute"/>
            <person name="Ahrendt S."/>
            <person name="Looney B.P."/>
            <person name="Miyauchi S."/>
            <person name="Morin E."/>
            <person name="Drula E."/>
            <person name="Courty P.E."/>
            <person name="Chicoki N."/>
            <person name="Fauchery L."/>
            <person name="Kohler A."/>
            <person name="Kuo A."/>
            <person name="Labutti K."/>
            <person name="Pangilinan J."/>
            <person name="Lipzen A."/>
            <person name="Riley R."/>
            <person name="Andreopoulos W."/>
            <person name="He G."/>
            <person name="Johnson J."/>
            <person name="Barry K.W."/>
            <person name="Grigoriev I.V."/>
            <person name="Nagy L."/>
            <person name="Hibbett D."/>
            <person name="Henrissat B."/>
            <person name="Matheny P.B."/>
            <person name="Labbe J."/>
            <person name="Martin F."/>
        </authorList>
    </citation>
    <scope>NUCLEOTIDE SEQUENCE</scope>
    <source>
        <strain evidence="1">HHB10654</strain>
    </source>
</reference>
<gene>
    <name evidence="1" type="ORF">BV25DRAFT_1826371</name>
</gene>
<accession>A0ACB8SYS7</accession>
<dbReference type="EMBL" id="MU277211">
    <property type="protein sequence ID" value="KAI0061663.1"/>
    <property type="molecule type" value="Genomic_DNA"/>
</dbReference>
<dbReference type="Proteomes" id="UP000814140">
    <property type="component" value="Unassembled WGS sequence"/>
</dbReference>
<evidence type="ECO:0000313" key="1">
    <source>
        <dbReference type="EMBL" id="KAI0061663.1"/>
    </source>
</evidence>
<comment type="caution">
    <text evidence="1">The sequence shown here is derived from an EMBL/GenBank/DDBJ whole genome shotgun (WGS) entry which is preliminary data.</text>
</comment>
<reference evidence="1" key="2">
    <citation type="journal article" date="2022" name="New Phytol.">
        <title>Evolutionary transition to the ectomycorrhizal habit in the genomes of a hyperdiverse lineage of mushroom-forming fungi.</title>
        <authorList>
            <person name="Looney B."/>
            <person name="Miyauchi S."/>
            <person name="Morin E."/>
            <person name="Drula E."/>
            <person name="Courty P.E."/>
            <person name="Kohler A."/>
            <person name="Kuo A."/>
            <person name="LaButti K."/>
            <person name="Pangilinan J."/>
            <person name="Lipzen A."/>
            <person name="Riley R."/>
            <person name="Andreopoulos W."/>
            <person name="He G."/>
            <person name="Johnson J."/>
            <person name="Nolan M."/>
            <person name="Tritt A."/>
            <person name="Barry K.W."/>
            <person name="Grigoriev I.V."/>
            <person name="Nagy L.G."/>
            <person name="Hibbett D."/>
            <person name="Henrissat B."/>
            <person name="Matheny P.B."/>
            <person name="Labbe J."/>
            <person name="Martin F.M."/>
        </authorList>
    </citation>
    <scope>NUCLEOTIDE SEQUENCE</scope>
    <source>
        <strain evidence="1">HHB10654</strain>
    </source>
</reference>
<keyword evidence="2" id="KW-1185">Reference proteome</keyword>
<name>A0ACB8SYS7_9AGAM</name>